<evidence type="ECO:0000256" key="4">
    <source>
        <dbReference type="ARBA" id="ARBA00022968"/>
    </source>
</evidence>
<evidence type="ECO:0000256" key="2">
    <source>
        <dbReference type="ARBA" id="ARBA00006462"/>
    </source>
</evidence>
<name>A0ABR1GE19_AURAN</name>
<keyword evidence="4" id="KW-0735">Signal-anchor</keyword>
<proteinExistence type="inferred from homology"/>
<keyword evidence="6" id="KW-0472">Membrane</keyword>
<keyword evidence="8" id="KW-1185">Reference proteome</keyword>
<evidence type="ECO:0000256" key="5">
    <source>
        <dbReference type="ARBA" id="ARBA00022989"/>
    </source>
</evidence>
<comment type="similarity">
    <text evidence="2">Belongs to the glycosyltransferase 31 family. Beta3-Gal-T subfamily.</text>
</comment>
<keyword evidence="3" id="KW-0812">Transmembrane</keyword>
<evidence type="ECO:0000256" key="1">
    <source>
        <dbReference type="ARBA" id="ARBA00004606"/>
    </source>
</evidence>
<dbReference type="InterPro" id="IPR026050">
    <property type="entry name" value="C1GALT1/C1GALT1_chp1"/>
</dbReference>
<evidence type="ECO:0000313" key="8">
    <source>
        <dbReference type="Proteomes" id="UP001363151"/>
    </source>
</evidence>
<evidence type="ECO:0000313" key="7">
    <source>
        <dbReference type="EMBL" id="KAK7254155.1"/>
    </source>
</evidence>
<dbReference type="PANTHER" id="PTHR23033">
    <property type="entry name" value="BETA1,3-GALACTOSYLTRANSFERASE"/>
    <property type="match status" value="1"/>
</dbReference>
<protein>
    <submittedName>
        <fullName evidence="7">Glycoprotein-N-acetylgalactosamine 3-beta-galactosyltransferase</fullName>
    </submittedName>
</protein>
<evidence type="ECO:0000256" key="3">
    <source>
        <dbReference type="ARBA" id="ARBA00022692"/>
    </source>
</evidence>
<dbReference type="Proteomes" id="UP001363151">
    <property type="component" value="Unassembled WGS sequence"/>
</dbReference>
<accession>A0ABR1GE19</accession>
<keyword evidence="5" id="KW-1133">Transmembrane helix</keyword>
<dbReference type="EMBL" id="JBBJCI010000032">
    <property type="protein sequence ID" value="KAK7254155.1"/>
    <property type="molecule type" value="Genomic_DNA"/>
</dbReference>
<gene>
    <name evidence="7" type="ORF">SO694_00008424</name>
</gene>
<evidence type="ECO:0000256" key="6">
    <source>
        <dbReference type="ARBA" id="ARBA00023136"/>
    </source>
</evidence>
<sequence>MWQKIRSMWKYAAAHYLDQYDWFFIGGEDLYVIPQNLRDYLATRPGPETPQFLGRRFATRQRVLFNSGGAGTRCRGPRWKRAAHAEDASGSRFFLRNSRFFSFFLRRFFFGARPRA</sequence>
<organism evidence="7 8">
    <name type="scientific">Aureococcus anophagefferens</name>
    <name type="common">Harmful bloom alga</name>
    <dbReference type="NCBI Taxonomy" id="44056"/>
    <lineage>
        <taxon>Eukaryota</taxon>
        <taxon>Sar</taxon>
        <taxon>Stramenopiles</taxon>
        <taxon>Ochrophyta</taxon>
        <taxon>Pelagophyceae</taxon>
        <taxon>Pelagomonadales</taxon>
        <taxon>Pelagomonadaceae</taxon>
        <taxon>Aureococcus</taxon>
    </lineage>
</organism>
<dbReference type="Gene3D" id="3.90.550.50">
    <property type="match status" value="1"/>
</dbReference>
<comment type="subcellular location">
    <subcellularLocation>
        <location evidence="1">Membrane</location>
        <topology evidence="1">Single-pass type II membrane protein</topology>
    </subcellularLocation>
</comment>
<comment type="caution">
    <text evidence="7">The sequence shown here is derived from an EMBL/GenBank/DDBJ whole genome shotgun (WGS) entry which is preliminary data.</text>
</comment>
<reference evidence="7 8" key="1">
    <citation type="submission" date="2024-03" db="EMBL/GenBank/DDBJ databases">
        <title>Aureococcus anophagefferens CCMP1851 and Kratosvirus quantuckense: Draft genome of a second virus-susceptible host strain in the model system.</title>
        <authorList>
            <person name="Chase E."/>
            <person name="Truchon A.R."/>
            <person name="Schepens W."/>
            <person name="Wilhelm S.W."/>
        </authorList>
    </citation>
    <scope>NUCLEOTIDE SEQUENCE [LARGE SCALE GENOMIC DNA]</scope>
    <source>
        <strain evidence="7 8">CCMP1851</strain>
    </source>
</reference>
<dbReference type="PANTHER" id="PTHR23033:SF14">
    <property type="entry name" value="GLYCOPROTEIN-N-ACETYLGALACTOSAMINE 3-BETA-GALACTOSYLTRANSFERASE 1-RELATED"/>
    <property type="match status" value="1"/>
</dbReference>